<feature type="signal peptide" evidence="2">
    <location>
        <begin position="1"/>
        <end position="21"/>
    </location>
</feature>
<evidence type="ECO:0000256" key="2">
    <source>
        <dbReference type="SAM" id="SignalP"/>
    </source>
</evidence>
<dbReference type="Gene3D" id="1.20.58.90">
    <property type="match status" value="1"/>
</dbReference>
<dbReference type="EMBL" id="LXYT01000003">
    <property type="protein sequence ID" value="OLY42904.1"/>
    <property type="molecule type" value="Genomic_DNA"/>
</dbReference>
<evidence type="ECO:0008006" key="5">
    <source>
        <dbReference type="Google" id="ProtNLM"/>
    </source>
</evidence>
<sequence>MKKTLCLILPIVFFSFSSAYAESKLKGCAAKKHSIETQLEYARKYNNNGQIKGLEKALQDNIKNCDDEKLASERKQKIEEKMKKVSEREGELNDAKAKGDQNKIARKKEKLKKAKQELKDAQDELRK</sequence>
<dbReference type="AlphaFoldDB" id="A0A1R0F7F9"/>
<accession>A0A1R0F7F9</accession>
<evidence type="ECO:0000313" key="4">
    <source>
        <dbReference type="Proteomes" id="UP000187344"/>
    </source>
</evidence>
<feature type="compositionally biased region" description="Basic residues" evidence="1">
    <location>
        <begin position="104"/>
        <end position="113"/>
    </location>
</feature>
<dbReference type="InterPro" id="IPR009468">
    <property type="entry name" value="DUF1090"/>
</dbReference>
<evidence type="ECO:0000256" key="1">
    <source>
        <dbReference type="SAM" id="MobiDB-lite"/>
    </source>
</evidence>
<dbReference type="OrthoDB" id="8689941at2"/>
<feature type="region of interest" description="Disordered" evidence="1">
    <location>
        <begin position="81"/>
        <end position="127"/>
    </location>
</feature>
<keyword evidence="4" id="KW-1185">Reference proteome</keyword>
<evidence type="ECO:0000313" key="3">
    <source>
        <dbReference type="EMBL" id="OLY42904.1"/>
    </source>
</evidence>
<gene>
    <name evidence="3" type="ORF">PEB0149_003200</name>
</gene>
<feature type="chain" id="PRO_5010294313" description="DUF1090 domain-containing protein" evidence="2">
    <location>
        <begin position="22"/>
        <end position="127"/>
    </location>
</feature>
<dbReference type="Pfam" id="PF06476">
    <property type="entry name" value="DUF1090"/>
    <property type="match status" value="1"/>
</dbReference>
<name>A0A1R0F7F9_9HYPH</name>
<keyword evidence="2" id="KW-0732">Signal</keyword>
<dbReference type="Proteomes" id="UP000187344">
    <property type="component" value="Unassembled WGS sequence"/>
</dbReference>
<dbReference type="RefSeq" id="WP_075870739.1">
    <property type="nucleotide sequence ID" value="NZ_CALYQA010000003.1"/>
</dbReference>
<protein>
    <recommendedName>
        <fullName evidence="5">DUF1090 domain-containing protein</fullName>
    </recommendedName>
</protein>
<organism evidence="3 4">
    <name type="scientific">Bartonella apis</name>
    <dbReference type="NCBI Taxonomy" id="1686310"/>
    <lineage>
        <taxon>Bacteria</taxon>
        <taxon>Pseudomonadati</taxon>
        <taxon>Pseudomonadota</taxon>
        <taxon>Alphaproteobacteria</taxon>
        <taxon>Hyphomicrobiales</taxon>
        <taxon>Bartonellaceae</taxon>
        <taxon>Bartonella</taxon>
    </lineage>
</organism>
<comment type="caution">
    <text evidence="3">The sequence shown here is derived from an EMBL/GenBank/DDBJ whole genome shotgun (WGS) entry which is preliminary data.</text>
</comment>
<feature type="compositionally biased region" description="Basic and acidic residues" evidence="1">
    <location>
        <begin position="114"/>
        <end position="127"/>
    </location>
</feature>
<reference evidence="3 4" key="1">
    <citation type="submission" date="2016-12" db="EMBL/GenBank/DDBJ databases">
        <title>Comparative genomics of Bartonella apis.</title>
        <authorList>
            <person name="Engel P."/>
        </authorList>
    </citation>
    <scope>NUCLEOTIDE SEQUENCE [LARGE SCALE GENOMIC DNA]</scope>
    <source>
        <strain evidence="3 4">PEB0149</strain>
    </source>
</reference>
<proteinExistence type="predicted"/>
<feature type="compositionally biased region" description="Basic and acidic residues" evidence="1">
    <location>
        <begin position="81"/>
        <end position="103"/>
    </location>
</feature>